<gene>
    <name evidence="2" type="ORF">FRX31_024695</name>
</gene>
<sequence length="95" mass="10903">MGIRLPGVLRPRHFLRRAIFTSMATDVPKGHLAVYVGENQTTKKRYVVPVSFLNQPTFQELLSRAEEEYGFVHPKGGLTIPCNEELFINLSSYWH</sequence>
<keyword evidence="3" id="KW-1185">Reference proteome</keyword>
<reference evidence="2 3" key="1">
    <citation type="submission" date="2020-06" db="EMBL/GenBank/DDBJ databases">
        <title>Transcriptomic and genomic resources for Thalictrum thalictroides and T. hernandezii: Facilitating candidate gene discovery in an emerging model plant lineage.</title>
        <authorList>
            <person name="Arias T."/>
            <person name="Riano-Pachon D.M."/>
            <person name="Di Stilio V.S."/>
        </authorList>
    </citation>
    <scope>NUCLEOTIDE SEQUENCE [LARGE SCALE GENOMIC DNA]</scope>
    <source>
        <strain evidence="3">cv. WT478/WT964</strain>
        <tissue evidence="2">Leaves</tissue>
    </source>
</reference>
<dbReference type="AlphaFoldDB" id="A0A7J6VLS4"/>
<dbReference type="OrthoDB" id="625231at2759"/>
<evidence type="ECO:0000313" key="2">
    <source>
        <dbReference type="EMBL" id="KAF5185711.1"/>
    </source>
</evidence>
<protein>
    <submittedName>
        <fullName evidence="2">Auxin-responsive protein saur20</fullName>
    </submittedName>
</protein>
<organism evidence="2 3">
    <name type="scientific">Thalictrum thalictroides</name>
    <name type="common">Rue-anemone</name>
    <name type="synonym">Anemone thalictroides</name>
    <dbReference type="NCBI Taxonomy" id="46969"/>
    <lineage>
        <taxon>Eukaryota</taxon>
        <taxon>Viridiplantae</taxon>
        <taxon>Streptophyta</taxon>
        <taxon>Embryophyta</taxon>
        <taxon>Tracheophyta</taxon>
        <taxon>Spermatophyta</taxon>
        <taxon>Magnoliopsida</taxon>
        <taxon>Ranunculales</taxon>
        <taxon>Ranunculaceae</taxon>
        <taxon>Thalictroideae</taxon>
        <taxon>Thalictrum</taxon>
    </lineage>
</organism>
<evidence type="ECO:0000256" key="1">
    <source>
        <dbReference type="ARBA" id="ARBA00006974"/>
    </source>
</evidence>
<dbReference type="EMBL" id="JABWDY010030320">
    <property type="protein sequence ID" value="KAF5185711.1"/>
    <property type="molecule type" value="Genomic_DNA"/>
</dbReference>
<name>A0A7J6VLS4_THATH</name>
<proteinExistence type="inferred from homology"/>
<dbReference type="Pfam" id="PF02519">
    <property type="entry name" value="Auxin_inducible"/>
    <property type="match status" value="1"/>
</dbReference>
<dbReference type="InterPro" id="IPR003676">
    <property type="entry name" value="SAUR_fam"/>
</dbReference>
<comment type="similarity">
    <text evidence="1">Belongs to the ARG7 family.</text>
</comment>
<comment type="caution">
    <text evidence="2">The sequence shown here is derived from an EMBL/GenBank/DDBJ whole genome shotgun (WGS) entry which is preliminary data.</text>
</comment>
<evidence type="ECO:0000313" key="3">
    <source>
        <dbReference type="Proteomes" id="UP000554482"/>
    </source>
</evidence>
<dbReference type="PANTHER" id="PTHR31929">
    <property type="entry name" value="SAUR-LIKE AUXIN-RESPONSIVE PROTEIN FAMILY-RELATED"/>
    <property type="match status" value="1"/>
</dbReference>
<accession>A0A7J6VLS4</accession>
<dbReference type="Proteomes" id="UP000554482">
    <property type="component" value="Unassembled WGS sequence"/>
</dbReference>
<dbReference type="GO" id="GO:0009733">
    <property type="term" value="P:response to auxin"/>
    <property type="evidence" value="ECO:0007669"/>
    <property type="project" value="InterPro"/>
</dbReference>